<dbReference type="InterPro" id="IPR000254">
    <property type="entry name" value="CBD"/>
</dbReference>
<gene>
    <name evidence="16" type="ORF">K504DRAFT_464197</name>
</gene>
<dbReference type="OrthoDB" id="5823761at2759"/>
<evidence type="ECO:0000256" key="13">
    <source>
        <dbReference type="RuleBase" id="RU361153"/>
    </source>
</evidence>
<evidence type="ECO:0000256" key="2">
    <source>
        <dbReference type="ARBA" id="ARBA00005641"/>
    </source>
</evidence>
<dbReference type="InterPro" id="IPR001547">
    <property type="entry name" value="Glyco_hydro_5"/>
</dbReference>
<evidence type="ECO:0000256" key="8">
    <source>
        <dbReference type="ARBA" id="ARBA00023283"/>
    </source>
</evidence>
<dbReference type="InterPro" id="IPR018087">
    <property type="entry name" value="Glyco_hydro_5_CS"/>
</dbReference>
<comment type="catalytic activity">
    <reaction evidence="1">
        <text>Endohydrolysis of (1-&gt;4)-beta-D-glucosidic linkages in cellulose, lichenin and cereal beta-D-glucans.</text>
        <dbReference type="EC" id="3.2.1.4"/>
    </reaction>
</comment>
<evidence type="ECO:0000256" key="1">
    <source>
        <dbReference type="ARBA" id="ARBA00000966"/>
    </source>
</evidence>
<keyword evidence="10" id="KW-0624">Polysaccharide degradation</keyword>
<evidence type="ECO:0000256" key="14">
    <source>
        <dbReference type="SAM" id="SignalP"/>
    </source>
</evidence>
<keyword evidence="7" id="KW-0119">Carbohydrate metabolism</keyword>
<dbReference type="GO" id="GO:0005576">
    <property type="term" value="C:extracellular region"/>
    <property type="evidence" value="ECO:0007669"/>
    <property type="project" value="InterPro"/>
</dbReference>
<dbReference type="GO" id="GO:0030248">
    <property type="term" value="F:cellulose binding"/>
    <property type="evidence" value="ECO:0007669"/>
    <property type="project" value="InterPro"/>
</dbReference>
<dbReference type="Pfam" id="PF00150">
    <property type="entry name" value="Cellulase"/>
    <property type="match status" value="1"/>
</dbReference>
<feature type="domain" description="CBM1" evidence="15">
    <location>
        <begin position="20"/>
        <end position="56"/>
    </location>
</feature>
<evidence type="ECO:0000256" key="11">
    <source>
        <dbReference type="ARBA" id="ARBA00059691"/>
    </source>
</evidence>
<keyword evidence="4 14" id="KW-0732">Signal</keyword>
<evidence type="ECO:0000256" key="10">
    <source>
        <dbReference type="ARBA" id="ARBA00023326"/>
    </source>
</evidence>
<proteinExistence type="inferred from homology"/>
<sequence>MKTSALIVSAAAGAAFAVPVAQTAYGQCGGDGYTGVTSCVSGYFCSYQNNWYSQCLPGTAPALAVSSAPAVKTSTLAAPTVKAPAAKASSSAVVKAASSKASVPTSSAIIQRTSSATSSEATATAAAEKATTGKVQYGGINIAGFDFGCGTDGTCNTGGIVNPGTTGINQMNHFVKDDGLNAFRLPVGWQYLVNNVLGGTLDAANWANYDALVQGCLSSGAALCIVDIHNYARWNGAIVGQGGPTNAQFTNLWTQIATKYASNTKIAFGLMNEPHDVDIATWATTVQAAVTGIRAIAPKNIILLPGNQYTSAAAFIDNGSAAALLKVTNPDGTTTNLVFDVHAYLDSNNSGTSSACATNNIDNAFSPLATWLRTNKRLAFLSETGGGPTDSSCLIDLCQELTYLNQNSDVYLGFTGWAAGMFDTSYTLSMTPTLSGTTYTDQPLVKQCVVAIFA</sequence>
<dbReference type="Gene3D" id="3.20.20.80">
    <property type="entry name" value="Glycosidases"/>
    <property type="match status" value="1"/>
</dbReference>
<evidence type="ECO:0000313" key="17">
    <source>
        <dbReference type="Proteomes" id="UP000799428"/>
    </source>
</evidence>
<evidence type="ECO:0000259" key="15">
    <source>
        <dbReference type="PROSITE" id="PS51164"/>
    </source>
</evidence>
<dbReference type="PANTHER" id="PTHR34142">
    <property type="entry name" value="ENDO-BETA-1,4-GLUCANASE A"/>
    <property type="match status" value="1"/>
</dbReference>
<keyword evidence="5 13" id="KW-0378">Hydrolase</keyword>
<keyword evidence="9 13" id="KW-0326">Glycosidase</keyword>
<dbReference type="InterPro" id="IPR035971">
    <property type="entry name" value="CBD_sf"/>
</dbReference>
<evidence type="ECO:0000313" key="16">
    <source>
        <dbReference type="EMBL" id="KAF2712106.1"/>
    </source>
</evidence>
<dbReference type="PROSITE" id="PS00562">
    <property type="entry name" value="CBM1_1"/>
    <property type="match status" value="1"/>
</dbReference>
<accession>A0A6G1KGS5</accession>
<keyword evidence="17" id="KW-1185">Reference proteome</keyword>
<dbReference type="GO" id="GO:0008810">
    <property type="term" value="F:cellulase activity"/>
    <property type="evidence" value="ECO:0007669"/>
    <property type="project" value="UniProtKB-EC"/>
</dbReference>
<dbReference type="EMBL" id="MU005766">
    <property type="protein sequence ID" value="KAF2712106.1"/>
    <property type="molecule type" value="Genomic_DNA"/>
</dbReference>
<evidence type="ECO:0000256" key="4">
    <source>
        <dbReference type="ARBA" id="ARBA00022729"/>
    </source>
</evidence>
<feature type="signal peptide" evidence="14">
    <location>
        <begin position="1"/>
        <end position="17"/>
    </location>
</feature>
<feature type="chain" id="PRO_5026145556" description="Endoglucanase EG-II" evidence="14">
    <location>
        <begin position="18"/>
        <end position="454"/>
    </location>
</feature>
<evidence type="ECO:0000256" key="6">
    <source>
        <dbReference type="ARBA" id="ARBA00023001"/>
    </source>
</evidence>
<protein>
    <recommendedName>
        <fullName evidence="12">Endoglucanase EG-II</fullName>
        <ecNumber evidence="3">3.2.1.4</ecNumber>
    </recommendedName>
</protein>
<dbReference type="Pfam" id="PF00734">
    <property type="entry name" value="CBM_1"/>
    <property type="match status" value="1"/>
</dbReference>
<evidence type="ECO:0000256" key="3">
    <source>
        <dbReference type="ARBA" id="ARBA00012601"/>
    </source>
</evidence>
<comment type="similarity">
    <text evidence="2 13">Belongs to the glycosyl hydrolase 5 (cellulase A) family.</text>
</comment>
<dbReference type="GO" id="GO:0030245">
    <property type="term" value="P:cellulose catabolic process"/>
    <property type="evidence" value="ECO:0007669"/>
    <property type="project" value="UniProtKB-KW"/>
</dbReference>
<evidence type="ECO:0000256" key="5">
    <source>
        <dbReference type="ARBA" id="ARBA00022801"/>
    </source>
</evidence>
<keyword evidence="8" id="KW-0873">Pyrrolidone carboxylic acid</keyword>
<evidence type="ECO:0000256" key="9">
    <source>
        <dbReference type="ARBA" id="ARBA00023295"/>
    </source>
</evidence>
<dbReference type="SMART" id="SM00236">
    <property type="entry name" value="fCBD"/>
    <property type="match status" value="1"/>
</dbReference>
<dbReference type="InterPro" id="IPR017853">
    <property type="entry name" value="GH"/>
</dbReference>
<comment type="function">
    <text evidence="11">Endoglucanase (EG) that cleaves the internal beta-1,4-glucosidic bonds in cellulose. The degradation of cellulose involves an interplay between different cellulolytic enzymes. Hydrolysis starts with EGs, which cut internal glycosidic linkages to reduce the polymerization degree of the substrate and creates new chain ends for exocellobiohydrolases (CBHs). The CBH release the disaccharide cellobiose from the non-reducing end of the cellulose polymer chain. Finally, beta-1,4-glucosidases hydrolyze the cellobiose and other short cello-oligosaccharides into glucose units.</text>
</comment>
<keyword evidence="6" id="KW-0136">Cellulose degradation</keyword>
<dbReference type="PROSITE" id="PS00659">
    <property type="entry name" value="GLYCOSYL_HYDROL_F5"/>
    <property type="match status" value="1"/>
</dbReference>
<dbReference type="PROSITE" id="PS51164">
    <property type="entry name" value="CBM1_2"/>
    <property type="match status" value="1"/>
</dbReference>
<dbReference type="SUPFAM" id="SSF57180">
    <property type="entry name" value="Cellulose-binding domain"/>
    <property type="match status" value="1"/>
</dbReference>
<dbReference type="AlphaFoldDB" id="A0A6G1KGS5"/>
<evidence type="ECO:0000256" key="12">
    <source>
        <dbReference type="ARBA" id="ARBA00074271"/>
    </source>
</evidence>
<evidence type="ECO:0000256" key="7">
    <source>
        <dbReference type="ARBA" id="ARBA00023277"/>
    </source>
</evidence>
<dbReference type="FunFam" id="3.20.20.80:FF:000124">
    <property type="entry name" value="Exported cellulase"/>
    <property type="match status" value="1"/>
</dbReference>
<dbReference type="PANTHER" id="PTHR34142:SF5">
    <property type="entry name" value="CBM1 DOMAIN-CONTAINING PROTEIN"/>
    <property type="match status" value="1"/>
</dbReference>
<dbReference type="Proteomes" id="UP000799428">
    <property type="component" value="Unassembled WGS sequence"/>
</dbReference>
<dbReference type="SUPFAM" id="SSF51445">
    <property type="entry name" value="(Trans)glycosidases"/>
    <property type="match status" value="1"/>
</dbReference>
<organism evidence="16 17">
    <name type="scientific">Pleomassaria siparia CBS 279.74</name>
    <dbReference type="NCBI Taxonomy" id="1314801"/>
    <lineage>
        <taxon>Eukaryota</taxon>
        <taxon>Fungi</taxon>
        <taxon>Dikarya</taxon>
        <taxon>Ascomycota</taxon>
        <taxon>Pezizomycotina</taxon>
        <taxon>Dothideomycetes</taxon>
        <taxon>Pleosporomycetidae</taxon>
        <taxon>Pleosporales</taxon>
        <taxon>Pleomassariaceae</taxon>
        <taxon>Pleomassaria</taxon>
    </lineage>
</organism>
<dbReference type="EC" id="3.2.1.4" evidence="3"/>
<reference evidence="16" key="1">
    <citation type="journal article" date="2020" name="Stud. Mycol.">
        <title>101 Dothideomycetes genomes: a test case for predicting lifestyles and emergence of pathogens.</title>
        <authorList>
            <person name="Haridas S."/>
            <person name="Albert R."/>
            <person name="Binder M."/>
            <person name="Bloem J."/>
            <person name="Labutti K."/>
            <person name="Salamov A."/>
            <person name="Andreopoulos B."/>
            <person name="Baker S."/>
            <person name="Barry K."/>
            <person name="Bills G."/>
            <person name="Bluhm B."/>
            <person name="Cannon C."/>
            <person name="Castanera R."/>
            <person name="Culley D."/>
            <person name="Daum C."/>
            <person name="Ezra D."/>
            <person name="Gonzalez J."/>
            <person name="Henrissat B."/>
            <person name="Kuo A."/>
            <person name="Liang C."/>
            <person name="Lipzen A."/>
            <person name="Lutzoni F."/>
            <person name="Magnuson J."/>
            <person name="Mondo S."/>
            <person name="Nolan M."/>
            <person name="Ohm R."/>
            <person name="Pangilinan J."/>
            <person name="Park H.-J."/>
            <person name="Ramirez L."/>
            <person name="Alfaro M."/>
            <person name="Sun H."/>
            <person name="Tritt A."/>
            <person name="Yoshinaga Y."/>
            <person name="Zwiers L.-H."/>
            <person name="Turgeon B."/>
            <person name="Goodwin S."/>
            <person name="Spatafora J."/>
            <person name="Crous P."/>
            <person name="Grigoriev I."/>
        </authorList>
    </citation>
    <scope>NUCLEOTIDE SEQUENCE</scope>
    <source>
        <strain evidence="16">CBS 279.74</strain>
    </source>
</reference>
<name>A0A6G1KGS5_9PLEO</name>